<name>A0A9D4IHN6_DREPO</name>
<gene>
    <name evidence="1" type="ORF">DPMN_174229</name>
</gene>
<dbReference type="AlphaFoldDB" id="A0A9D4IHN6"/>
<protein>
    <submittedName>
        <fullName evidence="1">Uncharacterized protein</fullName>
    </submittedName>
</protein>
<sequence>MIQTFGNRSHQILHCQQTRRLLRRSSQLAKDKLLQNGSTCDICYTAFLWLDNGHATSATDPRSFHISGHDWVHPTSALVCCRWTLILDRFVEAPSVGLRYSVVCFAPDVAVHLIVDLDA</sequence>
<dbReference type="Proteomes" id="UP000828390">
    <property type="component" value="Unassembled WGS sequence"/>
</dbReference>
<keyword evidence="2" id="KW-1185">Reference proteome</keyword>
<accession>A0A9D4IHN6</accession>
<reference evidence="1" key="2">
    <citation type="submission" date="2020-11" db="EMBL/GenBank/DDBJ databases">
        <authorList>
            <person name="McCartney M.A."/>
            <person name="Auch B."/>
            <person name="Kono T."/>
            <person name="Mallez S."/>
            <person name="Becker A."/>
            <person name="Gohl D.M."/>
            <person name="Silverstein K.A.T."/>
            <person name="Koren S."/>
            <person name="Bechman K.B."/>
            <person name="Herman A."/>
            <person name="Abrahante J.E."/>
            <person name="Garbe J."/>
        </authorList>
    </citation>
    <scope>NUCLEOTIDE SEQUENCE</scope>
    <source>
        <strain evidence="1">Duluth1</strain>
        <tissue evidence="1">Whole animal</tissue>
    </source>
</reference>
<proteinExistence type="predicted"/>
<evidence type="ECO:0000313" key="1">
    <source>
        <dbReference type="EMBL" id="KAH3772882.1"/>
    </source>
</evidence>
<dbReference type="EMBL" id="JAIWYP010000009">
    <property type="protein sequence ID" value="KAH3772882.1"/>
    <property type="molecule type" value="Genomic_DNA"/>
</dbReference>
<organism evidence="1 2">
    <name type="scientific">Dreissena polymorpha</name>
    <name type="common">Zebra mussel</name>
    <name type="synonym">Mytilus polymorpha</name>
    <dbReference type="NCBI Taxonomy" id="45954"/>
    <lineage>
        <taxon>Eukaryota</taxon>
        <taxon>Metazoa</taxon>
        <taxon>Spiralia</taxon>
        <taxon>Lophotrochozoa</taxon>
        <taxon>Mollusca</taxon>
        <taxon>Bivalvia</taxon>
        <taxon>Autobranchia</taxon>
        <taxon>Heteroconchia</taxon>
        <taxon>Euheterodonta</taxon>
        <taxon>Imparidentia</taxon>
        <taxon>Neoheterodontei</taxon>
        <taxon>Myida</taxon>
        <taxon>Dreissenoidea</taxon>
        <taxon>Dreissenidae</taxon>
        <taxon>Dreissena</taxon>
    </lineage>
</organism>
<reference evidence="1" key="1">
    <citation type="journal article" date="2019" name="bioRxiv">
        <title>The Genome of the Zebra Mussel, Dreissena polymorpha: A Resource for Invasive Species Research.</title>
        <authorList>
            <person name="McCartney M.A."/>
            <person name="Auch B."/>
            <person name="Kono T."/>
            <person name="Mallez S."/>
            <person name="Zhang Y."/>
            <person name="Obille A."/>
            <person name="Becker A."/>
            <person name="Abrahante J.E."/>
            <person name="Garbe J."/>
            <person name="Badalamenti J.P."/>
            <person name="Herman A."/>
            <person name="Mangelson H."/>
            <person name="Liachko I."/>
            <person name="Sullivan S."/>
            <person name="Sone E.D."/>
            <person name="Koren S."/>
            <person name="Silverstein K.A.T."/>
            <person name="Beckman K.B."/>
            <person name="Gohl D.M."/>
        </authorList>
    </citation>
    <scope>NUCLEOTIDE SEQUENCE</scope>
    <source>
        <strain evidence="1">Duluth1</strain>
        <tissue evidence="1">Whole animal</tissue>
    </source>
</reference>
<evidence type="ECO:0000313" key="2">
    <source>
        <dbReference type="Proteomes" id="UP000828390"/>
    </source>
</evidence>
<comment type="caution">
    <text evidence="1">The sequence shown here is derived from an EMBL/GenBank/DDBJ whole genome shotgun (WGS) entry which is preliminary data.</text>
</comment>